<dbReference type="EMBL" id="MTKT01006318">
    <property type="protein sequence ID" value="OWM63050.1"/>
    <property type="molecule type" value="Genomic_DNA"/>
</dbReference>
<dbReference type="Proteomes" id="UP000197138">
    <property type="component" value="Unassembled WGS sequence"/>
</dbReference>
<evidence type="ECO:0000256" key="1">
    <source>
        <dbReference type="SAM" id="MobiDB-lite"/>
    </source>
</evidence>
<reference evidence="3" key="1">
    <citation type="journal article" date="2017" name="Plant J.">
        <title>The pomegranate (Punica granatum L.) genome and the genomics of punicalagin biosynthesis.</title>
        <authorList>
            <person name="Qin G."/>
            <person name="Xu C."/>
            <person name="Ming R."/>
            <person name="Tang H."/>
            <person name="Guyot R."/>
            <person name="Kramer E.M."/>
            <person name="Hu Y."/>
            <person name="Yi X."/>
            <person name="Qi Y."/>
            <person name="Xu X."/>
            <person name="Gao Z."/>
            <person name="Pan H."/>
            <person name="Jian J."/>
            <person name="Tian Y."/>
            <person name="Yue Z."/>
            <person name="Xu Y."/>
        </authorList>
    </citation>
    <scope>NUCLEOTIDE SEQUENCE [LARGE SCALE GENOMIC DNA]</scope>
    <source>
        <strain evidence="3">cv. Dabenzi</strain>
    </source>
</reference>
<organism evidence="2 3">
    <name type="scientific">Punica granatum</name>
    <name type="common">Pomegranate</name>
    <dbReference type="NCBI Taxonomy" id="22663"/>
    <lineage>
        <taxon>Eukaryota</taxon>
        <taxon>Viridiplantae</taxon>
        <taxon>Streptophyta</taxon>
        <taxon>Embryophyta</taxon>
        <taxon>Tracheophyta</taxon>
        <taxon>Spermatophyta</taxon>
        <taxon>Magnoliopsida</taxon>
        <taxon>eudicotyledons</taxon>
        <taxon>Gunneridae</taxon>
        <taxon>Pentapetalae</taxon>
        <taxon>rosids</taxon>
        <taxon>malvids</taxon>
        <taxon>Myrtales</taxon>
        <taxon>Lythraceae</taxon>
        <taxon>Punica</taxon>
    </lineage>
</organism>
<name>A0A218VSI4_PUNGR</name>
<evidence type="ECO:0000313" key="3">
    <source>
        <dbReference type="Proteomes" id="UP000197138"/>
    </source>
</evidence>
<evidence type="ECO:0000313" key="2">
    <source>
        <dbReference type="EMBL" id="OWM63050.1"/>
    </source>
</evidence>
<proteinExistence type="predicted"/>
<sequence>MRWAAVLAPGRLDDDTRGCGRWLWAPLGLRGVRFGLHRGRNGRNRGERAGGDHGQPVSVARPCPDVFLRAGWDHGQCGHDVQNAVDADTKSGMQ</sequence>
<gene>
    <name evidence="2" type="ORF">CDL15_Pgr026224</name>
</gene>
<protein>
    <submittedName>
        <fullName evidence="2">Uncharacterized protein</fullName>
    </submittedName>
</protein>
<feature type="region of interest" description="Disordered" evidence="1">
    <location>
        <begin position="38"/>
        <end position="60"/>
    </location>
</feature>
<accession>A0A218VSI4</accession>
<comment type="caution">
    <text evidence="2">The sequence shown here is derived from an EMBL/GenBank/DDBJ whole genome shotgun (WGS) entry which is preliminary data.</text>
</comment>
<dbReference type="AlphaFoldDB" id="A0A218VSI4"/>